<evidence type="ECO:0000256" key="4">
    <source>
        <dbReference type="ARBA" id="ARBA00022989"/>
    </source>
</evidence>
<dbReference type="HAMAP" id="MF_00454">
    <property type="entry name" value="FluC"/>
    <property type="match status" value="1"/>
</dbReference>
<keyword evidence="2 10" id="KW-1003">Cell membrane</keyword>
<evidence type="ECO:0000256" key="8">
    <source>
        <dbReference type="ARBA" id="ARBA00035585"/>
    </source>
</evidence>
<accession>A0ABX8D927</accession>
<feature type="transmembrane region" description="Helical" evidence="10">
    <location>
        <begin position="127"/>
        <end position="147"/>
    </location>
</feature>
<sequence>MAQAPGSAPPPAGGTPHAAPRHVTLRWSAVGLVLLGGAAGVAAREGLSLAVPDVDEVPVVIPLVNLLAAFVLGYLYEGVARALPGTPLAGRLKLLVGTGFCGGLSTYSSLATDTAVLLDHSRGGVAVLYALGTVVVGALATLAGIALGSRLHPHQPDAHELRRIEGHADTSPAHGRTS</sequence>
<evidence type="ECO:0000313" key="12">
    <source>
        <dbReference type="Proteomes" id="UP000677804"/>
    </source>
</evidence>
<dbReference type="PANTHER" id="PTHR28259">
    <property type="entry name" value="FLUORIDE EXPORT PROTEIN 1-RELATED"/>
    <property type="match status" value="1"/>
</dbReference>
<comment type="subcellular location">
    <subcellularLocation>
        <location evidence="1 10">Cell membrane</location>
        <topology evidence="1 10">Multi-pass membrane protein</topology>
    </subcellularLocation>
</comment>
<evidence type="ECO:0000256" key="9">
    <source>
        <dbReference type="ARBA" id="ARBA00049940"/>
    </source>
</evidence>
<keyword evidence="12" id="KW-1185">Reference proteome</keyword>
<keyword evidence="10" id="KW-0915">Sodium</keyword>
<name>A0ABX8D927_9CELL</name>
<keyword evidence="3 10" id="KW-0812">Transmembrane</keyword>
<feature type="transmembrane region" description="Helical" evidence="10">
    <location>
        <begin position="57"/>
        <end position="76"/>
    </location>
</feature>
<feature type="transmembrane region" description="Helical" evidence="10">
    <location>
        <begin position="88"/>
        <end position="107"/>
    </location>
</feature>
<feature type="binding site" evidence="10">
    <location>
        <position position="102"/>
    </location>
    <ligand>
        <name>Na(+)</name>
        <dbReference type="ChEBI" id="CHEBI:29101"/>
        <note>structural</note>
    </ligand>
</feature>
<feature type="binding site" evidence="10">
    <location>
        <position position="105"/>
    </location>
    <ligand>
        <name>Na(+)</name>
        <dbReference type="ChEBI" id="CHEBI:29101"/>
        <note>structural</note>
    </ligand>
</feature>
<evidence type="ECO:0000256" key="2">
    <source>
        <dbReference type="ARBA" id="ARBA00022475"/>
    </source>
</evidence>
<keyword evidence="10" id="KW-0813">Transport</keyword>
<organism evidence="11 12">
    <name type="scientific">Cellulomonas wangleii</name>
    <dbReference type="NCBI Taxonomy" id="2816956"/>
    <lineage>
        <taxon>Bacteria</taxon>
        <taxon>Bacillati</taxon>
        <taxon>Actinomycetota</taxon>
        <taxon>Actinomycetes</taxon>
        <taxon>Micrococcales</taxon>
        <taxon>Cellulomonadaceae</taxon>
        <taxon>Cellulomonas</taxon>
    </lineage>
</organism>
<evidence type="ECO:0000256" key="5">
    <source>
        <dbReference type="ARBA" id="ARBA00023136"/>
    </source>
</evidence>
<dbReference type="PANTHER" id="PTHR28259:SF1">
    <property type="entry name" value="FLUORIDE EXPORT PROTEIN 1-RELATED"/>
    <property type="match status" value="1"/>
</dbReference>
<comment type="function">
    <text evidence="9 10">Fluoride-specific ion channel. Important for reducing fluoride concentration in the cell, thus reducing its toxicity.</text>
</comment>
<keyword evidence="10" id="KW-0479">Metal-binding</keyword>
<evidence type="ECO:0000313" key="11">
    <source>
        <dbReference type="EMBL" id="QVI63914.1"/>
    </source>
</evidence>
<keyword evidence="4 10" id="KW-1133">Transmembrane helix</keyword>
<comment type="catalytic activity">
    <reaction evidence="8">
        <text>fluoride(in) = fluoride(out)</text>
        <dbReference type="Rhea" id="RHEA:76159"/>
        <dbReference type="ChEBI" id="CHEBI:17051"/>
    </reaction>
    <physiologicalReaction direction="left-to-right" evidence="8">
        <dbReference type="Rhea" id="RHEA:76160"/>
    </physiologicalReaction>
</comment>
<evidence type="ECO:0000256" key="1">
    <source>
        <dbReference type="ARBA" id="ARBA00004651"/>
    </source>
</evidence>
<keyword evidence="6 10" id="KW-0407">Ion channel</keyword>
<dbReference type="Proteomes" id="UP000677804">
    <property type="component" value="Chromosome"/>
</dbReference>
<comment type="activity regulation">
    <text evidence="10">Na(+) is not transported, but it plays an essential structural role and its presence is essential for fluoride channel function.</text>
</comment>
<keyword evidence="10" id="KW-0406">Ion transport</keyword>
<evidence type="ECO:0000256" key="7">
    <source>
        <dbReference type="ARBA" id="ARBA00035120"/>
    </source>
</evidence>
<dbReference type="Pfam" id="PF02537">
    <property type="entry name" value="CRCB"/>
    <property type="match status" value="1"/>
</dbReference>
<protein>
    <recommendedName>
        <fullName evidence="10">Fluoride-specific ion channel FluC</fullName>
    </recommendedName>
</protein>
<proteinExistence type="inferred from homology"/>
<dbReference type="RefSeq" id="WP_207342025.1">
    <property type="nucleotide sequence ID" value="NZ_CP074405.1"/>
</dbReference>
<evidence type="ECO:0000256" key="6">
    <source>
        <dbReference type="ARBA" id="ARBA00023303"/>
    </source>
</evidence>
<evidence type="ECO:0000256" key="3">
    <source>
        <dbReference type="ARBA" id="ARBA00022692"/>
    </source>
</evidence>
<dbReference type="InterPro" id="IPR003691">
    <property type="entry name" value="FluC"/>
</dbReference>
<evidence type="ECO:0000256" key="10">
    <source>
        <dbReference type="HAMAP-Rule" id="MF_00454"/>
    </source>
</evidence>
<keyword evidence="5 10" id="KW-0472">Membrane</keyword>
<gene>
    <name evidence="10" type="primary">fluC</name>
    <name evidence="10" type="synonym">crcB</name>
    <name evidence="11" type="ORF">KG103_08895</name>
</gene>
<comment type="similarity">
    <text evidence="7 10">Belongs to the fluoride channel Fluc/FEX (TC 1.A.43) family.</text>
</comment>
<dbReference type="EMBL" id="CP074405">
    <property type="protein sequence ID" value="QVI63914.1"/>
    <property type="molecule type" value="Genomic_DNA"/>
</dbReference>
<reference evidence="11 12" key="1">
    <citation type="submission" date="2021-05" db="EMBL/GenBank/DDBJ databases">
        <title>Novel species in genus Cellulomonas.</title>
        <authorList>
            <person name="Zhang G."/>
        </authorList>
    </citation>
    <scope>NUCLEOTIDE SEQUENCE [LARGE SCALE GENOMIC DNA]</scope>
    <source>
        <strain evidence="12">zg-ZUI222</strain>
    </source>
</reference>